<dbReference type="InterPro" id="IPR042185">
    <property type="entry name" value="Serpin_sf_2"/>
</dbReference>
<dbReference type="RefSeq" id="WP_096349930.1">
    <property type="nucleotide sequence ID" value="NZ_AP017313.1"/>
</dbReference>
<dbReference type="GO" id="GO:0004867">
    <property type="term" value="F:serine-type endopeptidase inhibitor activity"/>
    <property type="evidence" value="ECO:0007669"/>
    <property type="project" value="InterPro"/>
</dbReference>
<comment type="similarity">
    <text evidence="1">Belongs to the serpin family.</text>
</comment>
<evidence type="ECO:0000313" key="2">
    <source>
        <dbReference type="EMBL" id="BAU52622.1"/>
    </source>
</evidence>
<dbReference type="OrthoDB" id="9764871at2"/>
<sequence>MNVYRKTPLYLLCSFIVCFASCKKGNKVTPQNPGKNLVLTSFEQQKVTADNAFTLRLFKNLDSTNGIFSNLFASPLSVSFALGMTSNGAAGTTLTAFKNTLNFSGLTQDQVNAYYNNLVTNLPQLDPNTTLNIANSIWYRQGFSVQPAFLKTDSTNFNAQIKALDFSSPPAVGTINNWVNDKTNGKIPKILDNIPGNAVMYLVNAMYFKSSWKEKFDPAKTKPQPFYLADNSNVLANFMTGNIDFNYYVSDKANVYELPYSNNKYSMVIITPGSSIAGSGTTLSQLAAGLDSLQWESWMSKLQPTKGTVTMPKFAFSYGNLLNSALTDLGLGIAFSDGADFSLINPTAKLQISQVVHKAFVEVDESGTTAAAATSVGIIATVAGPQYNPTFNHPFIFAIREMSSGLILFIGTMNNPLLTGN</sequence>
<dbReference type="InterPro" id="IPR036186">
    <property type="entry name" value="Serpin_sf"/>
</dbReference>
<dbReference type="AlphaFoldDB" id="A0A110B1A2"/>
<dbReference type="Gene3D" id="2.30.39.10">
    <property type="entry name" value="Alpha-1-antitrypsin, domain 1"/>
    <property type="match status" value="1"/>
</dbReference>
<dbReference type="Proteomes" id="UP000218263">
    <property type="component" value="Chromosome"/>
</dbReference>
<keyword evidence="3" id="KW-1185">Reference proteome</keyword>
<accession>A0A110B1A2</accession>
<evidence type="ECO:0000313" key="3">
    <source>
        <dbReference type="Proteomes" id="UP000218263"/>
    </source>
</evidence>
<reference evidence="2 3" key="1">
    <citation type="submission" date="2015-12" db="EMBL/GenBank/DDBJ databases">
        <title>Genome sequence of Mucilaginibacter gotjawali.</title>
        <authorList>
            <person name="Lee J.S."/>
            <person name="Lee K.C."/>
            <person name="Kim K.K."/>
            <person name="Lee B.W."/>
        </authorList>
    </citation>
    <scope>NUCLEOTIDE SEQUENCE [LARGE SCALE GENOMIC DNA]</scope>
    <source>
        <strain evidence="2 3">SA3-7</strain>
    </source>
</reference>
<dbReference type="SUPFAM" id="SSF56574">
    <property type="entry name" value="Serpins"/>
    <property type="match status" value="1"/>
</dbReference>
<dbReference type="KEGG" id="mgot:MgSA37_00784"/>
<dbReference type="CDD" id="cd19588">
    <property type="entry name" value="serpin_miropin-like"/>
    <property type="match status" value="1"/>
</dbReference>
<dbReference type="InterPro" id="IPR000215">
    <property type="entry name" value="Serpin_fam"/>
</dbReference>
<dbReference type="SMART" id="SM00093">
    <property type="entry name" value="SERPIN"/>
    <property type="match status" value="1"/>
</dbReference>
<name>A0A110B1A2_9SPHI</name>
<dbReference type="Gene3D" id="3.30.497.10">
    <property type="entry name" value="Antithrombin, subunit I, domain 2"/>
    <property type="match status" value="1"/>
</dbReference>
<evidence type="ECO:0000256" key="1">
    <source>
        <dbReference type="RuleBase" id="RU000411"/>
    </source>
</evidence>
<protein>
    <submittedName>
        <fullName evidence="2">Serpin (Serine protease inhibitor)</fullName>
    </submittedName>
</protein>
<organism evidence="2 3">
    <name type="scientific">Mucilaginibacter gotjawali</name>
    <dbReference type="NCBI Taxonomy" id="1550579"/>
    <lineage>
        <taxon>Bacteria</taxon>
        <taxon>Pseudomonadati</taxon>
        <taxon>Bacteroidota</taxon>
        <taxon>Sphingobacteriia</taxon>
        <taxon>Sphingobacteriales</taxon>
        <taxon>Sphingobacteriaceae</taxon>
        <taxon>Mucilaginibacter</taxon>
    </lineage>
</organism>
<dbReference type="PANTHER" id="PTHR11461">
    <property type="entry name" value="SERINE PROTEASE INHIBITOR, SERPIN"/>
    <property type="match status" value="1"/>
</dbReference>
<dbReference type="PANTHER" id="PTHR11461:SF211">
    <property type="entry name" value="GH10112P-RELATED"/>
    <property type="match status" value="1"/>
</dbReference>
<gene>
    <name evidence="2" type="ORF">MgSA37_00784</name>
</gene>
<dbReference type="Pfam" id="PF00079">
    <property type="entry name" value="Serpin"/>
    <property type="match status" value="1"/>
</dbReference>
<dbReference type="EMBL" id="AP017313">
    <property type="protein sequence ID" value="BAU52622.1"/>
    <property type="molecule type" value="Genomic_DNA"/>
</dbReference>
<dbReference type="InterPro" id="IPR042178">
    <property type="entry name" value="Serpin_sf_1"/>
</dbReference>
<dbReference type="InterPro" id="IPR023796">
    <property type="entry name" value="Serpin_dom"/>
</dbReference>
<proteinExistence type="inferred from homology"/>
<dbReference type="GO" id="GO:0005615">
    <property type="term" value="C:extracellular space"/>
    <property type="evidence" value="ECO:0007669"/>
    <property type="project" value="InterPro"/>
</dbReference>